<evidence type="ECO:0000256" key="2">
    <source>
        <dbReference type="ARBA" id="ARBA00006178"/>
    </source>
</evidence>
<feature type="compositionally biased region" description="Pro residues" evidence="9">
    <location>
        <begin position="419"/>
        <end position="430"/>
    </location>
</feature>
<dbReference type="Pfam" id="PF05236">
    <property type="entry name" value="TAF4"/>
    <property type="match status" value="1"/>
</dbReference>
<evidence type="ECO:0000313" key="11">
    <source>
        <dbReference type="EMBL" id="KAF2683763.1"/>
    </source>
</evidence>
<gene>
    <name evidence="11" type="ORF">K458DRAFT_368164</name>
</gene>
<keyword evidence="6" id="KW-0539">Nucleus</keyword>
<keyword evidence="12" id="KW-1185">Reference proteome</keyword>
<sequence length="634" mass="68778">MANPQYNQYSQHQQHMPPLQTQNHGHGQRPFSPPSYQQSPGAMSPTAGGIPPAKRQRLSPQPGSPAYSPFSASPYQTPTYATPYATSPSEHHYLHKSPTTAQPLPLFHMPQPYQHPNQHPNTTDSRPNPQGSMPPPKVPFSKLQDTNELEKANAKDLDVNNISDVLTGSGIDIRAEEEAMLHTVGRRDYGASFNSQATGSTMSPHGSFNQWGQQTNHGAFRGTGVLNEPLTKQQLEEEFLQKHQNAARALNEASSQHLPDPFLYGAALRQRIAKRAYEHGISVNLEGLFDKIPENSPSNVTRTTTAGSNGDVVGLQATSLLNQNAPLVEFLSYISLAAQERVRTVLEDSFALAQGRLHTSDGIVPPNLADVAAANGKPVEKAVVPNNLSKTAWEAAPDSAISPMTVTAQKQPPNAARLPTPPSEAPPTPRPTIQITANHVTARLKRKMDDDESFEKARIAKRHKRLAGNSATPADTPIIAPLPPPEKMTKKERDRINKIGQTEEVLHRKANETASMALGKKKKYSWMTGGGAGGMASGTSTPRLNTAVGGPNGAATPSLPPPDKALMAKRRNFHGNTLESTPEGEKVQLRDLIHVLENDGRERKTLAQIMARMRSQVMDEKKVGDGPRTVGAAR</sequence>
<reference evidence="11" key="1">
    <citation type="journal article" date="2020" name="Stud. Mycol.">
        <title>101 Dothideomycetes genomes: a test case for predicting lifestyles and emergence of pathogens.</title>
        <authorList>
            <person name="Haridas S."/>
            <person name="Albert R."/>
            <person name="Binder M."/>
            <person name="Bloem J."/>
            <person name="Labutti K."/>
            <person name="Salamov A."/>
            <person name="Andreopoulos B."/>
            <person name="Baker S."/>
            <person name="Barry K."/>
            <person name="Bills G."/>
            <person name="Bluhm B."/>
            <person name="Cannon C."/>
            <person name="Castanera R."/>
            <person name="Culley D."/>
            <person name="Daum C."/>
            <person name="Ezra D."/>
            <person name="Gonzalez J."/>
            <person name="Henrissat B."/>
            <person name="Kuo A."/>
            <person name="Liang C."/>
            <person name="Lipzen A."/>
            <person name="Lutzoni F."/>
            <person name="Magnuson J."/>
            <person name="Mondo S."/>
            <person name="Nolan M."/>
            <person name="Ohm R."/>
            <person name="Pangilinan J."/>
            <person name="Park H.-J."/>
            <person name="Ramirez L."/>
            <person name="Alfaro M."/>
            <person name="Sun H."/>
            <person name="Tritt A."/>
            <person name="Yoshinaga Y."/>
            <person name="Zwiers L.-H."/>
            <person name="Turgeon B."/>
            <person name="Goodwin S."/>
            <person name="Spatafora J."/>
            <person name="Crous P."/>
            <person name="Grigoriev I."/>
        </authorList>
    </citation>
    <scope>NUCLEOTIDE SEQUENCE</scope>
    <source>
        <strain evidence="11">CBS 122367</strain>
    </source>
</reference>
<name>A0A6G1J0M5_9PLEO</name>
<evidence type="ECO:0000256" key="4">
    <source>
        <dbReference type="ARBA" id="ARBA00023015"/>
    </source>
</evidence>
<evidence type="ECO:0000256" key="6">
    <source>
        <dbReference type="ARBA" id="ARBA00023242"/>
    </source>
</evidence>
<dbReference type="OrthoDB" id="21060at2759"/>
<evidence type="ECO:0000259" key="10">
    <source>
        <dbReference type="Pfam" id="PF05236"/>
    </source>
</evidence>
<evidence type="ECO:0000256" key="8">
    <source>
        <dbReference type="ARBA" id="ARBA00031747"/>
    </source>
</evidence>
<feature type="region of interest" description="Disordered" evidence="9">
    <location>
        <begin position="462"/>
        <end position="493"/>
    </location>
</feature>
<evidence type="ECO:0000256" key="3">
    <source>
        <dbReference type="ARBA" id="ARBA00017306"/>
    </source>
</evidence>
<dbReference type="InterPro" id="IPR007900">
    <property type="entry name" value="TAF4_C"/>
</dbReference>
<evidence type="ECO:0000256" key="1">
    <source>
        <dbReference type="ARBA" id="ARBA00004123"/>
    </source>
</evidence>
<feature type="region of interest" description="Disordered" evidence="9">
    <location>
        <begin position="1"/>
        <end position="142"/>
    </location>
</feature>
<feature type="domain" description="Transcription initiation factor TFIID component TAF4 C-terminal" evidence="10">
    <location>
        <begin position="329"/>
        <end position="605"/>
    </location>
</feature>
<organism evidence="11 12">
    <name type="scientific">Lentithecium fluviatile CBS 122367</name>
    <dbReference type="NCBI Taxonomy" id="1168545"/>
    <lineage>
        <taxon>Eukaryota</taxon>
        <taxon>Fungi</taxon>
        <taxon>Dikarya</taxon>
        <taxon>Ascomycota</taxon>
        <taxon>Pezizomycotina</taxon>
        <taxon>Dothideomycetes</taxon>
        <taxon>Pleosporomycetidae</taxon>
        <taxon>Pleosporales</taxon>
        <taxon>Massarineae</taxon>
        <taxon>Lentitheciaceae</taxon>
        <taxon>Lentithecium</taxon>
    </lineage>
</organism>
<evidence type="ECO:0000256" key="7">
    <source>
        <dbReference type="ARBA" id="ARBA00025346"/>
    </source>
</evidence>
<evidence type="ECO:0000256" key="5">
    <source>
        <dbReference type="ARBA" id="ARBA00023163"/>
    </source>
</evidence>
<dbReference type="EMBL" id="MU005583">
    <property type="protein sequence ID" value="KAF2683763.1"/>
    <property type="molecule type" value="Genomic_DNA"/>
</dbReference>
<evidence type="ECO:0000313" key="12">
    <source>
        <dbReference type="Proteomes" id="UP000799291"/>
    </source>
</evidence>
<comment type="similarity">
    <text evidence="2">Belongs to the TAF4 family.</text>
</comment>
<feature type="region of interest" description="Disordered" evidence="9">
    <location>
        <begin position="408"/>
        <end position="432"/>
    </location>
</feature>
<dbReference type="Proteomes" id="UP000799291">
    <property type="component" value="Unassembled WGS sequence"/>
</dbReference>
<feature type="compositionally biased region" description="Polar residues" evidence="9">
    <location>
        <begin position="122"/>
        <end position="131"/>
    </location>
</feature>
<feature type="compositionally biased region" description="Low complexity" evidence="9">
    <location>
        <begin position="110"/>
        <end position="121"/>
    </location>
</feature>
<dbReference type="GO" id="GO:0005669">
    <property type="term" value="C:transcription factor TFIID complex"/>
    <property type="evidence" value="ECO:0007669"/>
    <property type="project" value="InterPro"/>
</dbReference>
<feature type="compositionally biased region" description="Polar residues" evidence="9">
    <location>
        <begin position="1"/>
        <end position="25"/>
    </location>
</feature>
<dbReference type="GO" id="GO:0006352">
    <property type="term" value="P:DNA-templated transcription initiation"/>
    <property type="evidence" value="ECO:0007669"/>
    <property type="project" value="InterPro"/>
</dbReference>
<comment type="subcellular location">
    <subcellularLocation>
        <location evidence="1">Nucleus</location>
    </subcellularLocation>
</comment>
<evidence type="ECO:0000256" key="9">
    <source>
        <dbReference type="SAM" id="MobiDB-lite"/>
    </source>
</evidence>
<protein>
    <recommendedName>
        <fullName evidence="3">Transcription initiation factor TFIID subunit 4</fullName>
    </recommendedName>
    <alternativeName>
        <fullName evidence="8">TBP-associated factor 4</fullName>
    </alternativeName>
</protein>
<accession>A0A6G1J0M5</accession>
<comment type="function">
    <text evidence="7">Functions as a component of the DNA-binding general transcription factor complex TFIID. Binding of TFIID to a promoter (with or without TATA element) is the initial step in pre-initiation complex (PIC) formation. TFIID plays a key role in the regulation of gene expression by RNA polymerase II through different activities such as transcription activator interaction, core promoter recognition and selectivity, TFIIA and TFIIB interaction, chromatin modification (histone acetylation by TAF1), facilitation of DNA opening and initiation of transcription.</text>
</comment>
<feature type="compositionally biased region" description="Low complexity" evidence="9">
    <location>
        <begin position="64"/>
        <end position="88"/>
    </location>
</feature>
<keyword evidence="5" id="KW-0804">Transcription</keyword>
<keyword evidence="4" id="KW-0805">Transcription regulation</keyword>
<proteinExistence type="inferred from homology"/>
<dbReference type="AlphaFoldDB" id="A0A6G1J0M5"/>